<proteinExistence type="predicted"/>
<organism evidence="1">
    <name type="scientific">Pectobacterium phage Sabo</name>
    <dbReference type="NCBI Taxonomy" id="3158141"/>
    <lineage>
        <taxon>Viruses</taxon>
        <taxon>Duplodnaviria</taxon>
        <taxon>Heunggongvirae</taxon>
        <taxon>Uroviricota</taxon>
        <taxon>Caudoviricetes</taxon>
    </lineage>
</organism>
<reference evidence="1" key="1">
    <citation type="journal article" date="2024" name="Virus Res.">
        <title>A novel genus of Pectobacterium bacteriophages display broad host range by targeting several species of Danish soft rot isolates.</title>
        <authorList>
            <person name="Pedersen J.S."/>
            <person name="Carstens A.B."/>
            <person name="Rothgard M.M."/>
            <person name="Roy C."/>
            <person name="Viry A."/>
            <person name="Papudeshi B."/>
            <person name="Kot W."/>
            <person name="Hille F."/>
            <person name="Franz C.M.A.P."/>
            <person name="Edwards R."/>
            <person name="Hansen L.H."/>
        </authorList>
    </citation>
    <scope>NUCLEOTIDE SEQUENCE</scope>
</reference>
<accession>A0AB39ABZ3</accession>
<protein>
    <submittedName>
        <fullName evidence="1">Membrane-associated protein</fullName>
    </submittedName>
</protein>
<dbReference type="EMBL" id="PQ008974">
    <property type="protein sequence ID" value="XDF89732.1"/>
    <property type="molecule type" value="Genomic_DNA"/>
</dbReference>
<name>A0AB39ABZ3_9CAUD</name>
<sequence>MSDWGIFSYLNGTTFDAFNSINFDYVIDVIYASGNGQKSYPITSSSLFYNVVNGDVGGGTQIYDININGSTITWVLTMPCIIIVMASQITNNQQDPMYGVQLYKNGSLAMTPEISPYCLVEVIDLPSGDFGTITTKQDYSDNSLVFFRNREATHAGTMGSMTIYRHVQSSGGKLQLSCLRNLNAIRVYIFNKKIINIPDYGIFLYDTSGKIIWHQDTLPLSIYKGTDYQNHSKPFAIMSSTVSYTEVQQPGVSAHTQIIRCSSAGPNGNGTGYNVMANGWAYINNLVPGNANYRWAAPAPPIIETDIYDQYYQQSLGV</sequence>
<reference evidence="1" key="2">
    <citation type="submission" date="2024-07" db="EMBL/GenBank/DDBJ databases">
        <authorList>
            <person name="Pedersen J.S."/>
            <person name="Mulbjerg M.R."/>
            <person name="Carstens A.B."/>
            <person name="Hansen L.H."/>
        </authorList>
    </citation>
    <scope>NUCLEOTIDE SEQUENCE</scope>
</reference>
<gene>
    <name evidence="1" type="ORF">CTXCKFRN_CDS0036</name>
</gene>
<evidence type="ECO:0000313" key="1">
    <source>
        <dbReference type="EMBL" id="XDF89732.1"/>
    </source>
</evidence>